<reference evidence="3" key="1">
    <citation type="journal article" date="2017" name="Nat. Ecol. Evol.">
        <title>Genome expansion and lineage-specific genetic innovations in the forest pathogenic fungi Armillaria.</title>
        <authorList>
            <person name="Sipos G."/>
            <person name="Prasanna A.N."/>
            <person name="Walter M.C."/>
            <person name="O'Connor E."/>
            <person name="Balint B."/>
            <person name="Krizsan K."/>
            <person name="Kiss B."/>
            <person name="Hess J."/>
            <person name="Varga T."/>
            <person name="Slot J."/>
            <person name="Riley R."/>
            <person name="Boka B."/>
            <person name="Rigling D."/>
            <person name="Barry K."/>
            <person name="Lee J."/>
            <person name="Mihaltcheva S."/>
            <person name="LaButti K."/>
            <person name="Lipzen A."/>
            <person name="Waldron R."/>
            <person name="Moloney N.M."/>
            <person name="Sperisen C."/>
            <person name="Kredics L."/>
            <person name="Vagvoelgyi C."/>
            <person name="Patrignani A."/>
            <person name="Fitzpatrick D."/>
            <person name="Nagy I."/>
            <person name="Doyle S."/>
            <person name="Anderson J.B."/>
            <person name="Grigoriev I.V."/>
            <person name="Gueldener U."/>
            <person name="Muensterkoetter M."/>
            <person name="Nagy L.G."/>
        </authorList>
    </citation>
    <scope>NUCLEOTIDE SEQUENCE [LARGE SCALE GENOMIC DNA]</scope>
    <source>
        <strain evidence="3">Ar21-2</strain>
    </source>
</reference>
<accession>A0A2H3E5L4</accession>
<feature type="region of interest" description="Disordered" evidence="1">
    <location>
        <begin position="100"/>
        <end position="119"/>
    </location>
</feature>
<sequence>MACRHAEVHSHSLPSPTPSALGSRKRISVHDSHFPGHNAQNHFGDITKASKYPSPETGETSRPFSPTSLAPNRKHEHLNPVHLHPYRTWPPIHFSSQRHVHRRTKSWKGSSRARTKGDHFHRIPAPENLAFHRHSLPSSSTIHTSPRHHTSTRMRRAHPLPT</sequence>
<evidence type="ECO:0000256" key="1">
    <source>
        <dbReference type="SAM" id="MobiDB-lite"/>
    </source>
</evidence>
<name>A0A2H3E5L4_ARMGA</name>
<evidence type="ECO:0000313" key="2">
    <source>
        <dbReference type="EMBL" id="PBK95853.1"/>
    </source>
</evidence>
<dbReference type="EMBL" id="KZ293651">
    <property type="protein sequence ID" value="PBK95853.1"/>
    <property type="molecule type" value="Genomic_DNA"/>
</dbReference>
<feature type="compositionally biased region" description="Basic and acidic residues" evidence="1">
    <location>
        <begin position="1"/>
        <end position="10"/>
    </location>
</feature>
<dbReference type="AlphaFoldDB" id="A0A2H3E5L4"/>
<dbReference type="Proteomes" id="UP000217790">
    <property type="component" value="Unassembled WGS sequence"/>
</dbReference>
<protein>
    <submittedName>
        <fullName evidence="2">Uncharacterized protein</fullName>
    </submittedName>
</protein>
<dbReference type="InParanoid" id="A0A2H3E5L4"/>
<keyword evidence="3" id="KW-1185">Reference proteome</keyword>
<evidence type="ECO:0000313" key="3">
    <source>
        <dbReference type="Proteomes" id="UP000217790"/>
    </source>
</evidence>
<proteinExistence type="predicted"/>
<feature type="compositionally biased region" description="Basic residues" evidence="1">
    <location>
        <begin position="145"/>
        <end position="162"/>
    </location>
</feature>
<feature type="compositionally biased region" description="Basic residues" evidence="1">
    <location>
        <begin position="100"/>
        <end position="114"/>
    </location>
</feature>
<organism evidence="2 3">
    <name type="scientific">Armillaria gallica</name>
    <name type="common">Bulbous honey fungus</name>
    <name type="synonym">Armillaria bulbosa</name>
    <dbReference type="NCBI Taxonomy" id="47427"/>
    <lineage>
        <taxon>Eukaryota</taxon>
        <taxon>Fungi</taxon>
        <taxon>Dikarya</taxon>
        <taxon>Basidiomycota</taxon>
        <taxon>Agaricomycotina</taxon>
        <taxon>Agaricomycetes</taxon>
        <taxon>Agaricomycetidae</taxon>
        <taxon>Agaricales</taxon>
        <taxon>Marasmiineae</taxon>
        <taxon>Physalacriaceae</taxon>
        <taxon>Armillaria</taxon>
    </lineage>
</organism>
<feature type="region of interest" description="Disordered" evidence="1">
    <location>
        <begin position="136"/>
        <end position="162"/>
    </location>
</feature>
<gene>
    <name evidence="2" type="ORF">ARMGADRAFT_750575</name>
</gene>
<feature type="compositionally biased region" description="Polar residues" evidence="1">
    <location>
        <begin position="57"/>
        <end position="70"/>
    </location>
</feature>
<feature type="region of interest" description="Disordered" evidence="1">
    <location>
        <begin position="1"/>
        <end position="79"/>
    </location>
</feature>